<dbReference type="Proteomes" id="UP001381693">
    <property type="component" value="Unassembled WGS sequence"/>
</dbReference>
<feature type="region of interest" description="Disordered" evidence="1">
    <location>
        <begin position="265"/>
        <end position="306"/>
    </location>
</feature>
<proteinExistence type="predicted"/>
<feature type="region of interest" description="Disordered" evidence="1">
    <location>
        <begin position="143"/>
        <end position="190"/>
    </location>
</feature>
<dbReference type="AlphaFoldDB" id="A0AAN9A8Y9"/>
<name>A0AAN9A8Y9_HALRR</name>
<feature type="compositionally biased region" description="Basic and acidic residues" evidence="1">
    <location>
        <begin position="289"/>
        <end position="306"/>
    </location>
</feature>
<accession>A0AAN9A8Y9</accession>
<feature type="region of interest" description="Disordered" evidence="1">
    <location>
        <begin position="1"/>
        <end position="31"/>
    </location>
</feature>
<protein>
    <submittedName>
        <fullName evidence="2">Uncharacterized protein</fullName>
    </submittedName>
</protein>
<reference evidence="2 3" key="1">
    <citation type="submission" date="2023-11" db="EMBL/GenBank/DDBJ databases">
        <title>Halocaridina rubra genome assembly.</title>
        <authorList>
            <person name="Smith C."/>
        </authorList>
    </citation>
    <scope>NUCLEOTIDE SEQUENCE [LARGE SCALE GENOMIC DNA]</scope>
    <source>
        <strain evidence="2">EP-1</strain>
        <tissue evidence="2">Whole</tissue>
    </source>
</reference>
<gene>
    <name evidence="2" type="ORF">SK128_017325</name>
</gene>
<evidence type="ECO:0000313" key="3">
    <source>
        <dbReference type="Proteomes" id="UP001381693"/>
    </source>
</evidence>
<feature type="compositionally biased region" description="Polar residues" evidence="1">
    <location>
        <begin position="8"/>
        <end position="19"/>
    </location>
</feature>
<organism evidence="2 3">
    <name type="scientific">Halocaridina rubra</name>
    <name type="common">Hawaiian red shrimp</name>
    <dbReference type="NCBI Taxonomy" id="373956"/>
    <lineage>
        <taxon>Eukaryota</taxon>
        <taxon>Metazoa</taxon>
        <taxon>Ecdysozoa</taxon>
        <taxon>Arthropoda</taxon>
        <taxon>Crustacea</taxon>
        <taxon>Multicrustacea</taxon>
        <taxon>Malacostraca</taxon>
        <taxon>Eumalacostraca</taxon>
        <taxon>Eucarida</taxon>
        <taxon>Decapoda</taxon>
        <taxon>Pleocyemata</taxon>
        <taxon>Caridea</taxon>
        <taxon>Atyoidea</taxon>
        <taxon>Atyidae</taxon>
        <taxon>Halocaridina</taxon>
    </lineage>
</organism>
<comment type="caution">
    <text evidence="2">The sequence shown here is derived from an EMBL/GenBank/DDBJ whole genome shotgun (WGS) entry which is preliminary data.</text>
</comment>
<dbReference type="EMBL" id="JAXCGZ010001148">
    <property type="protein sequence ID" value="KAK7085341.1"/>
    <property type="molecule type" value="Genomic_DNA"/>
</dbReference>
<keyword evidence="3" id="KW-1185">Reference proteome</keyword>
<evidence type="ECO:0000256" key="1">
    <source>
        <dbReference type="SAM" id="MobiDB-lite"/>
    </source>
</evidence>
<evidence type="ECO:0000313" key="2">
    <source>
        <dbReference type="EMBL" id="KAK7085341.1"/>
    </source>
</evidence>
<sequence length="325" mass="35329">MTPVPSPTLRNSDMTTPATPMSLPRTVPNIFGHRENHRDAHRDVAKSLPRDYGASVRDLHAMFSSPTPGNASSNSISGFSAHRYHLGGSWDQLDSPRMPVAPLRASWDHLGPGWDKGIGEQGFENGTFTHGPDALLTHTLRPSHRHNASLPRSLGPQVGQEITPSPRLSKGEDEEDPGSRHVEVNDLASPRDSVAGAKGLLNAPGQNNCFLNSAVQYSSFHSGLPVGYMLVHSVENDRGNHENYTSWMKGRLIVQFLEGEGGGGISEISSARQPNDRIRARRGRGGTGRQKDNKIKEGKKDMRNKEGIVKGTEITSQKTVGIDCT</sequence>